<evidence type="ECO:0000313" key="2">
    <source>
        <dbReference type="Proteomes" id="UP000867745"/>
    </source>
</evidence>
<comment type="caution">
    <text evidence="1">The sequence shown here is derived from an EMBL/GenBank/DDBJ whole genome shotgun (WGS) entry which is preliminary data.</text>
</comment>
<proteinExistence type="predicted"/>
<dbReference type="EMBL" id="DACUGV010000001">
    <property type="protein sequence ID" value="HAT7590702.1"/>
    <property type="molecule type" value="Genomic_DNA"/>
</dbReference>
<reference evidence="1" key="1">
    <citation type="journal article" date="2018" name="Genome Biol.">
        <title>SKESA: strategic k-mer extension for scrupulous assemblies.</title>
        <authorList>
            <person name="Souvorov A."/>
            <person name="Agarwala R."/>
            <person name="Lipman D.J."/>
        </authorList>
    </citation>
    <scope>NUCLEOTIDE SEQUENCE</scope>
    <source>
        <strain evidence="1">RS189</strain>
    </source>
</reference>
<sequence>MYTNRKLTQDEFSYKYHGVDNRTGRKYSWLTNKLYTSEDTLRQDLAIRHNWGVNITDVSKFRVPQGTWVSEGTAAAQGAGYPDGGYQAVISNIPDVWVTNTTGVPW</sequence>
<name>A0AA37Z5K7_9ENTR</name>
<gene>
    <name evidence="1" type="ORF">JAW44_000394</name>
</gene>
<evidence type="ECO:0000313" key="1">
    <source>
        <dbReference type="EMBL" id="HAT7590702.1"/>
    </source>
</evidence>
<protein>
    <submittedName>
        <fullName evidence="1">Uncharacterized protein</fullName>
    </submittedName>
</protein>
<organism evidence="1 2">
    <name type="scientific">Citrobacter werkmanii</name>
    <dbReference type="NCBI Taxonomy" id="67827"/>
    <lineage>
        <taxon>Bacteria</taxon>
        <taxon>Pseudomonadati</taxon>
        <taxon>Pseudomonadota</taxon>
        <taxon>Gammaproteobacteria</taxon>
        <taxon>Enterobacterales</taxon>
        <taxon>Enterobacteriaceae</taxon>
        <taxon>Citrobacter</taxon>
        <taxon>Citrobacter freundii complex</taxon>
    </lineage>
</organism>
<dbReference type="Proteomes" id="UP000867745">
    <property type="component" value="Unassembled WGS sequence"/>
</dbReference>
<dbReference type="AlphaFoldDB" id="A0AA37Z5K7"/>
<accession>A0AA37Z5K7</accession>
<reference evidence="1" key="2">
    <citation type="submission" date="2020-11" db="EMBL/GenBank/DDBJ databases">
        <authorList>
            <consortium name="NCBI Pathogen Detection Project"/>
        </authorList>
    </citation>
    <scope>NUCLEOTIDE SEQUENCE</scope>
    <source>
        <strain evidence="1">RS189</strain>
    </source>
</reference>